<protein>
    <submittedName>
        <fullName evidence="8">Putative crumbs log 2b</fullName>
    </submittedName>
</protein>
<evidence type="ECO:0000256" key="2">
    <source>
        <dbReference type="ARBA" id="ARBA00022729"/>
    </source>
</evidence>
<dbReference type="GO" id="GO:0005509">
    <property type="term" value="F:calcium ion binding"/>
    <property type="evidence" value="ECO:0007669"/>
    <property type="project" value="InterPro"/>
</dbReference>
<dbReference type="InterPro" id="IPR001881">
    <property type="entry name" value="EGF-like_Ca-bd_dom"/>
</dbReference>
<evidence type="ECO:0000256" key="5">
    <source>
        <dbReference type="PROSITE-ProRule" id="PRU00076"/>
    </source>
</evidence>
<dbReference type="EMBL" id="HG805880">
    <property type="protein sequence ID" value="CDW54108.1"/>
    <property type="molecule type" value="Genomic_DNA"/>
</dbReference>
<dbReference type="SMART" id="SM00181">
    <property type="entry name" value="EGF"/>
    <property type="match status" value="3"/>
</dbReference>
<gene>
    <name evidence="8" type="ORF">TTRE_0000237701</name>
</gene>
<reference evidence="8" key="1">
    <citation type="submission" date="2014-01" db="EMBL/GenBank/DDBJ databases">
        <authorList>
            <person name="Aslett M."/>
        </authorList>
    </citation>
    <scope>NUCLEOTIDE SEQUENCE</scope>
</reference>
<evidence type="ECO:0000256" key="3">
    <source>
        <dbReference type="ARBA" id="ARBA00022737"/>
    </source>
</evidence>
<keyword evidence="9" id="KW-1185">Reference proteome</keyword>
<keyword evidence="2 6" id="KW-0732">Signal</keyword>
<keyword evidence="4 5" id="KW-1015">Disulfide bond</keyword>
<organism evidence="8 9">
    <name type="scientific">Trichuris trichiura</name>
    <name type="common">Whipworm</name>
    <name type="synonym">Trichocephalus trichiurus</name>
    <dbReference type="NCBI Taxonomy" id="36087"/>
    <lineage>
        <taxon>Eukaryota</taxon>
        <taxon>Metazoa</taxon>
        <taxon>Ecdysozoa</taxon>
        <taxon>Nematoda</taxon>
        <taxon>Enoplea</taxon>
        <taxon>Dorylaimia</taxon>
        <taxon>Trichinellida</taxon>
        <taxon>Trichuridae</taxon>
        <taxon>Trichuris</taxon>
    </lineage>
</organism>
<evidence type="ECO:0000313" key="9">
    <source>
        <dbReference type="Proteomes" id="UP000030665"/>
    </source>
</evidence>
<feature type="disulfide bond" evidence="5">
    <location>
        <begin position="259"/>
        <end position="268"/>
    </location>
</feature>
<name>A0A077Z354_TRITR</name>
<evidence type="ECO:0000313" key="8">
    <source>
        <dbReference type="EMBL" id="CDW54108.1"/>
    </source>
</evidence>
<evidence type="ECO:0000259" key="7">
    <source>
        <dbReference type="PROSITE" id="PS50026"/>
    </source>
</evidence>
<feature type="domain" description="EGF-like" evidence="7">
    <location>
        <begin position="194"/>
        <end position="230"/>
    </location>
</feature>
<feature type="domain" description="EGF-like" evidence="7">
    <location>
        <begin position="233"/>
        <end position="269"/>
    </location>
</feature>
<dbReference type="GO" id="GO:0005112">
    <property type="term" value="F:Notch binding"/>
    <property type="evidence" value="ECO:0007669"/>
    <property type="project" value="TreeGrafter"/>
</dbReference>
<comment type="caution">
    <text evidence="5">Lacks conserved residue(s) required for the propagation of feature annotation.</text>
</comment>
<evidence type="ECO:0000256" key="1">
    <source>
        <dbReference type="ARBA" id="ARBA00022536"/>
    </source>
</evidence>
<keyword evidence="1 5" id="KW-0245">EGF-like domain</keyword>
<dbReference type="STRING" id="36087.A0A077Z354"/>
<keyword evidence="3" id="KW-0677">Repeat</keyword>
<dbReference type="PROSITE" id="PS50026">
    <property type="entry name" value="EGF_3"/>
    <property type="match status" value="2"/>
</dbReference>
<sequence length="275" mass="30586">MCKPFRKVAVLCLLYFWWSSPTEALCPHELNWTNTAGFEFDKGCINVRSLKADKDVLFDDLVKICQDKFGPSAVLADFENTSRVGDVILGGKIVHILKKNAANFTALWVNFTDTTFRERQFAVGDCNTEGKKLPLCIVTHKGSKKCFPCSSPIPKEYINGTSYVCFTENITKCRVRDDKCDCEDGYEGEFCLNVKGKCTNDVCKNKGYCVPMPNSYKCICPGGVTGQNCELDFQNECTGVDCSGRGTCKDLANNFECHCESPYNGSMCELLLVGK</sequence>
<dbReference type="PROSITE" id="PS01186">
    <property type="entry name" value="EGF_2"/>
    <property type="match status" value="1"/>
</dbReference>
<dbReference type="PANTHER" id="PTHR12916:SF4">
    <property type="entry name" value="UNINFLATABLE, ISOFORM C"/>
    <property type="match status" value="1"/>
</dbReference>
<dbReference type="CDD" id="cd00054">
    <property type="entry name" value="EGF_CA"/>
    <property type="match status" value="2"/>
</dbReference>
<accession>A0A077Z354</accession>
<dbReference type="PROSITE" id="PS00010">
    <property type="entry name" value="ASX_HYDROXYL"/>
    <property type="match status" value="1"/>
</dbReference>
<evidence type="ECO:0000256" key="4">
    <source>
        <dbReference type="ARBA" id="ARBA00023157"/>
    </source>
</evidence>
<dbReference type="PANTHER" id="PTHR12916">
    <property type="entry name" value="CYTOCHROME C OXIDASE POLYPEPTIDE VIC-2"/>
    <property type="match status" value="1"/>
</dbReference>
<dbReference type="Proteomes" id="UP000030665">
    <property type="component" value="Unassembled WGS sequence"/>
</dbReference>
<dbReference type="SUPFAM" id="SSF57196">
    <property type="entry name" value="EGF/Laminin"/>
    <property type="match status" value="2"/>
</dbReference>
<feature type="disulfide bond" evidence="5">
    <location>
        <begin position="220"/>
        <end position="229"/>
    </location>
</feature>
<dbReference type="Gene3D" id="2.10.25.10">
    <property type="entry name" value="Laminin"/>
    <property type="match status" value="2"/>
</dbReference>
<dbReference type="GO" id="GO:0007219">
    <property type="term" value="P:Notch signaling pathway"/>
    <property type="evidence" value="ECO:0007669"/>
    <property type="project" value="TreeGrafter"/>
</dbReference>
<dbReference type="InterPro" id="IPR000152">
    <property type="entry name" value="EGF-type_Asp/Asn_hydroxyl_site"/>
</dbReference>
<dbReference type="OrthoDB" id="5912267at2759"/>
<proteinExistence type="predicted"/>
<evidence type="ECO:0000256" key="6">
    <source>
        <dbReference type="SAM" id="SignalP"/>
    </source>
</evidence>
<dbReference type="InterPro" id="IPR000742">
    <property type="entry name" value="EGF"/>
</dbReference>
<feature type="chain" id="PRO_5001728370" evidence="6">
    <location>
        <begin position="25"/>
        <end position="275"/>
    </location>
</feature>
<feature type="signal peptide" evidence="6">
    <location>
        <begin position="1"/>
        <end position="24"/>
    </location>
</feature>
<dbReference type="PROSITE" id="PS00022">
    <property type="entry name" value="EGF_1"/>
    <property type="match status" value="2"/>
</dbReference>
<dbReference type="AlphaFoldDB" id="A0A077Z354"/>
<reference evidence="8" key="2">
    <citation type="submission" date="2014-03" db="EMBL/GenBank/DDBJ databases">
        <title>The whipworm genome and dual-species transcriptomics of an intimate host-pathogen interaction.</title>
        <authorList>
            <person name="Foth B.J."/>
            <person name="Tsai I.J."/>
            <person name="Reid A.J."/>
            <person name="Bancroft A.J."/>
            <person name="Nichol S."/>
            <person name="Tracey A."/>
            <person name="Holroyd N."/>
            <person name="Cotton J.A."/>
            <person name="Stanley E.J."/>
            <person name="Zarowiecki M."/>
            <person name="Liu J.Z."/>
            <person name="Huckvale T."/>
            <person name="Cooper P.J."/>
            <person name="Grencis R.K."/>
            <person name="Berriman M."/>
        </authorList>
    </citation>
    <scope>NUCLEOTIDE SEQUENCE [LARGE SCALE GENOMIC DNA]</scope>
</reference>
<dbReference type="SMART" id="SM00179">
    <property type="entry name" value="EGF_CA"/>
    <property type="match status" value="2"/>
</dbReference>